<dbReference type="Proteomes" id="UP000219042">
    <property type="component" value="Unassembled WGS sequence"/>
</dbReference>
<organism evidence="1 2">
    <name type="scientific">Acinetobacter puyangensis</name>
    <dbReference type="NCBI Taxonomy" id="1096779"/>
    <lineage>
        <taxon>Bacteria</taxon>
        <taxon>Pseudomonadati</taxon>
        <taxon>Pseudomonadota</taxon>
        <taxon>Gammaproteobacteria</taxon>
        <taxon>Moraxellales</taxon>
        <taxon>Moraxellaceae</taxon>
        <taxon>Acinetobacter</taxon>
    </lineage>
</organism>
<dbReference type="InterPro" id="IPR021675">
    <property type="entry name" value="DUF3261"/>
</dbReference>
<protein>
    <recommendedName>
        <fullName evidence="3">DUF3261 domain-containing protein</fullName>
    </recommendedName>
</protein>
<dbReference type="PROSITE" id="PS51257">
    <property type="entry name" value="PROKAR_LIPOPROTEIN"/>
    <property type="match status" value="1"/>
</dbReference>
<dbReference type="RefSeq" id="WP_228150334.1">
    <property type="nucleotide sequence ID" value="NZ_BAABHT010000020.1"/>
</dbReference>
<evidence type="ECO:0000313" key="2">
    <source>
        <dbReference type="Proteomes" id="UP000219042"/>
    </source>
</evidence>
<proteinExistence type="predicted"/>
<name>A0A240E3A1_9GAMM</name>
<keyword evidence="2" id="KW-1185">Reference proteome</keyword>
<evidence type="ECO:0000313" key="1">
    <source>
        <dbReference type="EMBL" id="SNX43247.1"/>
    </source>
</evidence>
<accession>A0A240E3A1</accession>
<dbReference type="AlphaFoldDB" id="A0A240E3A1"/>
<dbReference type="Pfam" id="PF11659">
    <property type="entry name" value="DUF3261"/>
    <property type="match status" value="1"/>
</dbReference>
<reference evidence="2" key="1">
    <citation type="submission" date="2016-09" db="EMBL/GenBank/DDBJ databases">
        <authorList>
            <person name="Varghese N."/>
            <person name="Submissions S."/>
        </authorList>
    </citation>
    <scope>NUCLEOTIDE SEQUENCE [LARGE SCALE GENOMIC DNA]</scope>
    <source>
        <strain evidence="2">ANC 4466</strain>
    </source>
</reference>
<gene>
    <name evidence="1" type="ORF">SAMN05421731_101282</name>
</gene>
<dbReference type="EMBL" id="OANT01000001">
    <property type="protein sequence ID" value="SNX43247.1"/>
    <property type="molecule type" value="Genomic_DNA"/>
</dbReference>
<sequence length="192" mass="22194">MDQNRWQSCKISISMLLLLLIAGCQLRPVAKGLPTFTQLQQYNIQNRQDQVDIKWRDQSFAFLLYQQQQQDHLHVLALSLTGQVLFELHYDGDQVNVIQRIDAMKYLPFDFVLRDILWATLPASMVQQQVQTLGLNLTQTVGQHGQIQREIGTTNKVQLKILQQNGNIQINNLNVPYQMTITAADQQFFQPE</sequence>
<evidence type="ECO:0008006" key="3">
    <source>
        <dbReference type="Google" id="ProtNLM"/>
    </source>
</evidence>